<organism evidence="1 2">
    <name type="scientific">Tetrapyrgos nigripes</name>
    <dbReference type="NCBI Taxonomy" id="182062"/>
    <lineage>
        <taxon>Eukaryota</taxon>
        <taxon>Fungi</taxon>
        <taxon>Dikarya</taxon>
        <taxon>Basidiomycota</taxon>
        <taxon>Agaricomycotina</taxon>
        <taxon>Agaricomycetes</taxon>
        <taxon>Agaricomycetidae</taxon>
        <taxon>Agaricales</taxon>
        <taxon>Marasmiineae</taxon>
        <taxon>Marasmiaceae</taxon>
        <taxon>Tetrapyrgos</taxon>
    </lineage>
</organism>
<dbReference type="AlphaFoldDB" id="A0A8H5FTX7"/>
<name>A0A8H5FTX7_9AGAR</name>
<reference evidence="1 2" key="1">
    <citation type="journal article" date="2020" name="ISME J.">
        <title>Uncovering the hidden diversity of litter-decomposition mechanisms in mushroom-forming fungi.</title>
        <authorList>
            <person name="Floudas D."/>
            <person name="Bentzer J."/>
            <person name="Ahren D."/>
            <person name="Johansson T."/>
            <person name="Persson P."/>
            <person name="Tunlid A."/>
        </authorList>
    </citation>
    <scope>NUCLEOTIDE SEQUENCE [LARGE SCALE GENOMIC DNA]</scope>
    <source>
        <strain evidence="1 2">CBS 291.85</strain>
    </source>
</reference>
<evidence type="ECO:0000313" key="2">
    <source>
        <dbReference type="Proteomes" id="UP000559256"/>
    </source>
</evidence>
<comment type="caution">
    <text evidence="1">The sequence shown here is derived from an EMBL/GenBank/DDBJ whole genome shotgun (WGS) entry which is preliminary data.</text>
</comment>
<dbReference type="EMBL" id="JAACJM010000084">
    <property type="protein sequence ID" value="KAF5348944.1"/>
    <property type="molecule type" value="Genomic_DNA"/>
</dbReference>
<evidence type="ECO:0000313" key="1">
    <source>
        <dbReference type="EMBL" id="KAF5348944.1"/>
    </source>
</evidence>
<gene>
    <name evidence="1" type="ORF">D9758_014224</name>
</gene>
<keyword evidence="2" id="KW-1185">Reference proteome</keyword>
<protein>
    <submittedName>
        <fullName evidence="1">Uncharacterized protein</fullName>
    </submittedName>
</protein>
<dbReference type="Proteomes" id="UP000559256">
    <property type="component" value="Unassembled WGS sequence"/>
</dbReference>
<accession>A0A8H5FTX7</accession>
<proteinExistence type="predicted"/>
<sequence>MSQATPLNANAPSPIVASIVKVQWFDTSLREPKGLLKNERGVFETPMPQLDDLMREQVEGTGDSVTAEDFAKCPECHRQFGYAIICCPYHGFRLQKVNIKAGWTSFVRIPADFLHRAVRAWYNHNQFHLTLVKYERNLPFPSNLPTPPVHASGLPFSTAFPSPDV</sequence>